<evidence type="ECO:0000256" key="3">
    <source>
        <dbReference type="ARBA" id="ARBA00022989"/>
    </source>
</evidence>
<organism evidence="6 7">
    <name type="scientific">Atopomonas hussainii</name>
    <dbReference type="NCBI Taxonomy" id="1429083"/>
    <lineage>
        <taxon>Bacteria</taxon>
        <taxon>Pseudomonadati</taxon>
        <taxon>Pseudomonadota</taxon>
        <taxon>Gammaproteobacteria</taxon>
        <taxon>Pseudomonadales</taxon>
        <taxon>Pseudomonadaceae</taxon>
        <taxon>Atopomonas</taxon>
    </lineage>
</organism>
<feature type="transmembrane region" description="Helical" evidence="5">
    <location>
        <begin position="268"/>
        <end position="290"/>
    </location>
</feature>
<evidence type="ECO:0000256" key="1">
    <source>
        <dbReference type="ARBA" id="ARBA00004141"/>
    </source>
</evidence>
<evidence type="ECO:0000256" key="2">
    <source>
        <dbReference type="ARBA" id="ARBA00022692"/>
    </source>
</evidence>
<feature type="transmembrane region" description="Helical" evidence="5">
    <location>
        <begin position="45"/>
        <end position="68"/>
    </location>
</feature>
<dbReference type="Proteomes" id="UP000185766">
    <property type="component" value="Unassembled WGS sequence"/>
</dbReference>
<sequence length="305" mass="32942">MNAVEIQFDPASLVLINLLLAVMMFGVSLELRVAHFSAILRAPKAPVVGLIAQFLLLPALTCALIWLLPIAPELGLGMLLLAACPGGTFSNIMTWLARGDVAVSVSMTAVSSLAASVLTPLNFAFYAWLNPKTQALLSSIHIAPLELLLMVLLVLGVPLVAGMWVGRRFPQLSKRIEQPLRWVALAVMLGFVAIAFGRNWSAFVEHFHLFFYLVVGHNALALLVGFAAARLTSLNPAQQRAITLEVGIQNAALGLAIIFTFFPQATGMLLIAAFWGTWHLVSGLLLALYWSRQPLPVLSEAKPCA</sequence>
<evidence type="ECO:0000256" key="4">
    <source>
        <dbReference type="ARBA" id="ARBA00023136"/>
    </source>
</evidence>
<dbReference type="GO" id="GO:0016020">
    <property type="term" value="C:membrane"/>
    <property type="evidence" value="ECO:0007669"/>
    <property type="project" value="UniProtKB-SubCell"/>
</dbReference>
<reference evidence="6 7" key="1">
    <citation type="submission" date="2016-10" db="EMBL/GenBank/DDBJ databases">
        <authorList>
            <person name="de Groot N.N."/>
        </authorList>
    </citation>
    <scope>NUCLEOTIDE SEQUENCE [LARGE SCALE GENOMIC DNA]</scope>
    <source>
        <strain evidence="6 7">JCM 19513</strain>
    </source>
</reference>
<dbReference type="InterPro" id="IPR038770">
    <property type="entry name" value="Na+/solute_symporter_sf"/>
</dbReference>
<comment type="subcellular location">
    <subcellularLocation>
        <location evidence="1">Membrane</location>
        <topology evidence="1">Multi-pass membrane protein</topology>
    </subcellularLocation>
</comment>
<dbReference type="Gene3D" id="1.20.1530.20">
    <property type="match status" value="1"/>
</dbReference>
<dbReference type="InterPro" id="IPR004710">
    <property type="entry name" value="Bilac:Na_transpt"/>
</dbReference>
<keyword evidence="2 5" id="KW-0812">Transmembrane</keyword>
<name>A0A1H7HY00_9GAMM</name>
<feature type="transmembrane region" description="Helical" evidence="5">
    <location>
        <begin position="179"/>
        <end position="197"/>
    </location>
</feature>
<gene>
    <name evidence="6" type="ORF">SAMN05216214_103127</name>
</gene>
<dbReference type="RefSeq" id="WP_074865264.1">
    <property type="nucleotide sequence ID" value="NZ_FOAS01000003.1"/>
</dbReference>
<dbReference type="EMBL" id="FOAS01000003">
    <property type="protein sequence ID" value="SEK55129.1"/>
    <property type="molecule type" value="Genomic_DNA"/>
</dbReference>
<keyword evidence="7" id="KW-1185">Reference proteome</keyword>
<accession>A0A1H7HY00</accession>
<feature type="transmembrane region" description="Helical" evidence="5">
    <location>
        <begin position="74"/>
        <end position="97"/>
    </location>
</feature>
<evidence type="ECO:0000313" key="7">
    <source>
        <dbReference type="Proteomes" id="UP000185766"/>
    </source>
</evidence>
<dbReference type="Pfam" id="PF01758">
    <property type="entry name" value="SBF"/>
    <property type="match status" value="1"/>
</dbReference>
<dbReference type="PANTHER" id="PTHR10361:SF28">
    <property type="entry name" value="P3 PROTEIN-RELATED"/>
    <property type="match status" value="1"/>
</dbReference>
<feature type="transmembrane region" description="Helical" evidence="5">
    <location>
        <begin position="148"/>
        <end position="167"/>
    </location>
</feature>
<protein>
    <submittedName>
        <fullName evidence="6">Bile acid:Na+ symporter, BASS family</fullName>
    </submittedName>
</protein>
<proteinExistence type="predicted"/>
<feature type="transmembrane region" description="Helical" evidence="5">
    <location>
        <begin position="209"/>
        <end position="229"/>
    </location>
</feature>
<dbReference type="PANTHER" id="PTHR10361">
    <property type="entry name" value="SODIUM-BILE ACID COTRANSPORTER"/>
    <property type="match status" value="1"/>
</dbReference>
<dbReference type="AlphaFoldDB" id="A0A1H7HY00"/>
<dbReference type="InterPro" id="IPR002657">
    <property type="entry name" value="BilAc:Na_symport/Acr3"/>
</dbReference>
<evidence type="ECO:0000313" key="6">
    <source>
        <dbReference type="EMBL" id="SEK55129.1"/>
    </source>
</evidence>
<evidence type="ECO:0000256" key="5">
    <source>
        <dbReference type="SAM" id="Phobius"/>
    </source>
</evidence>
<keyword evidence="3 5" id="KW-1133">Transmembrane helix</keyword>
<feature type="transmembrane region" description="Helical" evidence="5">
    <location>
        <begin position="109"/>
        <end position="128"/>
    </location>
</feature>
<dbReference type="STRING" id="1429083.GCA_001885685_01717"/>
<feature type="transmembrane region" description="Helical" evidence="5">
    <location>
        <begin position="241"/>
        <end position="262"/>
    </location>
</feature>
<feature type="transmembrane region" description="Helical" evidence="5">
    <location>
        <begin position="12"/>
        <end position="33"/>
    </location>
</feature>
<keyword evidence="4 5" id="KW-0472">Membrane</keyword>